<keyword evidence="4" id="KW-1185">Reference proteome</keyword>
<evidence type="ECO:0000313" key="4">
    <source>
        <dbReference type="Proteomes" id="UP001499967"/>
    </source>
</evidence>
<name>A0ABP3YJL2_9PSEU</name>
<feature type="transmembrane region" description="Helical" evidence="2">
    <location>
        <begin position="161"/>
        <end position="179"/>
    </location>
</feature>
<feature type="transmembrane region" description="Helical" evidence="2">
    <location>
        <begin position="43"/>
        <end position="64"/>
    </location>
</feature>
<dbReference type="InterPro" id="IPR012507">
    <property type="entry name" value="YibE_F"/>
</dbReference>
<feature type="transmembrane region" description="Helical" evidence="2">
    <location>
        <begin position="211"/>
        <end position="228"/>
    </location>
</feature>
<feature type="transmembrane region" description="Helical" evidence="2">
    <location>
        <begin position="186"/>
        <end position="205"/>
    </location>
</feature>
<dbReference type="EMBL" id="BAAAHP010000163">
    <property type="protein sequence ID" value="GAA0895832.1"/>
    <property type="molecule type" value="Genomic_DNA"/>
</dbReference>
<gene>
    <name evidence="3" type="ORF">GCM10009559_52940</name>
</gene>
<evidence type="ECO:0008006" key="5">
    <source>
        <dbReference type="Google" id="ProtNLM"/>
    </source>
</evidence>
<dbReference type="Proteomes" id="UP001499967">
    <property type="component" value="Unassembled WGS sequence"/>
</dbReference>
<proteinExistence type="predicted"/>
<dbReference type="PANTHER" id="PTHR41771:SF1">
    <property type="entry name" value="MEMBRANE PROTEIN"/>
    <property type="match status" value="1"/>
</dbReference>
<keyword evidence="2" id="KW-1133">Transmembrane helix</keyword>
<evidence type="ECO:0000313" key="3">
    <source>
        <dbReference type="EMBL" id="GAA0895832.1"/>
    </source>
</evidence>
<feature type="transmembrane region" description="Helical" evidence="2">
    <location>
        <begin position="240"/>
        <end position="261"/>
    </location>
</feature>
<sequence>MPTSDHPAPPRARHRRADPAVPLPHGHGHGHGPLAPTERRVRLLIAALLVPCALATVVGLVLLAPGAGPATDEDSTVPRVDGHVTAAVEAPCTDDPAADGCLTLTVELSEGPLAGNRIETPVSIVRGSAPFGAGDDVVLAVTGPDPANPGDYEVVDFQRGSPLLVIAVVFAAAVLALGARRGAAALLALGLTAATLVLFVLPAILAGQDPLAVAVVGCSTIMFGALYLTHGFSARTSTAVLGTLVSLLLIGVLGAVFSRLARLTGAGEDTANLEAVLGADVDGRGLVLAGLLIGALGALDDVTVTQTTAVWELRAADPGLRGAALFRSAMRIGRDHVASAVNTLVLAYAGTTLPLLLLFSAAQRGLGDVLTTQVVATEVVRTLVGSVGLVAAVPVTTAVAVAVIGGRRAARTPAATVAAGA</sequence>
<feature type="transmembrane region" description="Helical" evidence="2">
    <location>
        <begin position="337"/>
        <end position="362"/>
    </location>
</feature>
<organism evidence="3 4">
    <name type="scientific">Pseudonocardia zijingensis</name>
    <dbReference type="NCBI Taxonomy" id="153376"/>
    <lineage>
        <taxon>Bacteria</taxon>
        <taxon>Bacillati</taxon>
        <taxon>Actinomycetota</taxon>
        <taxon>Actinomycetes</taxon>
        <taxon>Pseudonocardiales</taxon>
        <taxon>Pseudonocardiaceae</taxon>
        <taxon>Pseudonocardia</taxon>
    </lineage>
</organism>
<feature type="transmembrane region" description="Helical" evidence="2">
    <location>
        <begin position="382"/>
        <end position="404"/>
    </location>
</feature>
<feature type="transmembrane region" description="Helical" evidence="2">
    <location>
        <begin position="281"/>
        <end position="299"/>
    </location>
</feature>
<dbReference type="PANTHER" id="PTHR41771">
    <property type="entry name" value="MEMBRANE PROTEIN-RELATED"/>
    <property type="match status" value="1"/>
</dbReference>
<evidence type="ECO:0000256" key="2">
    <source>
        <dbReference type="SAM" id="Phobius"/>
    </source>
</evidence>
<comment type="caution">
    <text evidence="3">The sequence shown here is derived from an EMBL/GenBank/DDBJ whole genome shotgun (WGS) entry which is preliminary data.</text>
</comment>
<feature type="region of interest" description="Disordered" evidence="1">
    <location>
        <begin position="1"/>
        <end position="34"/>
    </location>
</feature>
<dbReference type="Pfam" id="PF07907">
    <property type="entry name" value="YibE_F"/>
    <property type="match status" value="1"/>
</dbReference>
<protein>
    <recommendedName>
        <fullName evidence="5">YibE/F-like protein</fullName>
    </recommendedName>
</protein>
<keyword evidence="2" id="KW-0472">Membrane</keyword>
<dbReference type="RefSeq" id="WP_343944292.1">
    <property type="nucleotide sequence ID" value="NZ_BAAAHP010000163.1"/>
</dbReference>
<keyword evidence="2" id="KW-0812">Transmembrane</keyword>
<reference evidence="4" key="1">
    <citation type="journal article" date="2019" name="Int. J. Syst. Evol. Microbiol.">
        <title>The Global Catalogue of Microorganisms (GCM) 10K type strain sequencing project: providing services to taxonomists for standard genome sequencing and annotation.</title>
        <authorList>
            <consortium name="The Broad Institute Genomics Platform"/>
            <consortium name="The Broad Institute Genome Sequencing Center for Infectious Disease"/>
            <person name="Wu L."/>
            <person name="Ma J."/>
        </authorList>
    </citation>
    <scope>NUCLEOTIDE SEQUENCE [LARGE SCALE GENOMIC DNA]</scope>
    <source>
        <strain evidence="4">JCM 11117</strain>
    </source>
</reference>
<accession>A0ABP3YJL2</accession>
<evidence type="ECO:0000256" key="1">
    <source>
        <dbReference type="SAM" id="MobiDB-lite"/>
    </source>
</evidence>